<keyword evidence="3" id="KW-1185">Reference proteome</keyword>
<dbReference type="EMBL" id="SRLO01000108">
    <property type="protein sequence ID" value="TNN75051.1"/>
    <property type="molecule type" value="Genomic_DNA"/>
</dbReference>
<sequence length="140" mass="15632">MEGRNSSGNPGLECLTSVVTFFVETDEHVTGLQLHFCKLQQEGKTGEKHGKQNTLMNYRREVTEYAVRALRAPGLKEQEAHSAVGRRRLLENQQLSVLEDGGDKRDKGNTLGWVRGIRSTTEAPDTGYCNSGSTSSDWRY</sequence>
<reference evidence="2 3" key="1">
    <citation type="submission" date="2019-03" db="EMBL/GenBank/DDBJ databases">
        <title>First draft genome of Liparis tanakae, snailfish: a comprehensive survey of snailfish specific genes.</title>
        <authorList>
            <person name="Kim W."/>
            <person name="Song I."/>
            <person name="Jeong J.-H."/>
            <person name="Kim D."/>
            <person name="Kim S."/>
            <person name="Ryu S."/>
            <person name="Song J.Y."/>
            <person name="Lee S.K."/>
        </authorList>
    </citation>
    <scope>NUCLEOTIDE SEQUENCE [LARGE SCALE GENOMIC DNA]</scope>
    <source>
        <tissue evidence="2">Muscle</tissue>
    </source>
</reference>
<feature type="region of interest" description="Disordered" evidence="1">
    <location>
        <begin position="120"/>
        <end position="140"/>
    </location>
</feature>
<protein>
    <submittedName>
        <fullName evidence="2">Uncharacterized protein</fullName>
    </submittedName>
</protein>
<organism evidence="2 3">
    <name type="scientific">Liparis tanakae</name>
    <name type="common">Tanaka's snailfish</name>
    <dbReference type="NCBI Taxonomy" id="230148"/>
    <lineage>
        <taxon>Eukaryota</taxon>
        <taxon>Metazoa</taxon>
        <taxon>Chordata</taxon>
        <taxon>Craniata</taxon>
        <taxon>Vertebrata</taxon>
        <taxon>Euteleostomi</taxon>
        <taxon>Actinopterygii</taxon>
        <taxon>Neopterygii</taxon>
        <taxon>Teleostei</taxon>
        <taxon>Neoteleostei</taxon>
        <taxon>Acanthomorphata</taxon>
        <taxon>Eupercaria</taxon>
        <taxon>Perciformes</taxon>
        <taxon>Cottioidei</taxon>
        <taxon>Cottales</taxon>
        <taxon>Liparidae</taxon>
        <taxon>Liparis</taxon>
    </lineage>
</organism>
<proteinExistence type="predicted"/>
<accession>A0A4Z2IBG5</accession>
<evidence type="ECO:0000313" key="2">
    <source>
        <dbReference type="EMBL" id="TNN75051.1"/>
    </source>
</evidence>
<gene>
    <name evidence="2" type="ORF">EYF80_014797</name>
</gene>
<name>A0A4Z2IBG5_9TELE</name>
<comment type="caution">
    <text evidence="2">The sequence shown here is derived from an EMBL/GenBank/DDBJ whole genome shotgun (WGS) entry which is preliminary data.</text>
</comment>
<evidence type="ECO:0000256" key="1">
    <source>
        <dbReference type="SAM" id="MobiDB-lite"/>
    </source>
</evidence>
<dbReference type="Proteomes" id="UP000314294">
    <property type="component" value="Unassembled WGS sequence"/>
</dbReference>
<evidence type="ECO:0000313" key="3">
    <source>
        <dbReference type="Proteomes" id="UP000314294"/>
    </source>
</evidence>
<dbReference type="AlphaFoldDB" id="A0A4Z2IBG5"/>